<evidence type="ECO:0000313" key="3">
    <source>
        <dbReference type="Proteomes" id="UP001157125"/>
    </source>
</evidence>
<keyword evidence="3" id="KW-1185">Reference proteome</keyword>
<accession>A0ABQ6IED3</accession>
<evidence type="ECO:0000256" key="1">
    <source>
        <dbReference type="SAM" id="MobiDB-lite"/>
    </source>
</evidence>
<proteinExistence type="predicted"/>
<dbReference type="EMBL" id="BSUN01000001">
    <property type="protein sequence ID" value="GMA35069.1"/>
    <property type="molecule type" value="Genomic_DNA"/>
</dbReference>
<reference evidence="3" key="1">
    <citation type="journal article" date="2019" name="Int. J. Syst. Evol. Microbiol.">
        <title>The Global Catalogue of Microorganisms (GCM) 10K type strain sequencing project: providing services to taxonomists for standard genome sequencing and annotation.</title>
        <authorList>
            <consortium name="The Broad Institute Genomics Platform"/>
            <consortium name="The Broad Institute Genome Sequencing Center for Infectious Disease"/>
            <person name="Wu L."/>
            <person name="Ma J."/>
        </authorList>
    </citation>
    <scope>NUCLEOTIDE SEQUENCE [LARGE SCALE GENOMIC DNA]</scope>
    <source>
        <strain evidence="3">NBRC 112299</strain>
    </source>
</reference>
<feature type="region of interest" description="Disordered" evidence="1">
    <location>
        <begin position="1"/>
        <end position="64"/>
    </location>
</feature>
<comment type="caution">
    <text evidence="2">The sequence shown here is derived from an EMBL/GenBank/DDBJ whole genome shotgun (WGS) entry which is preliminary data.</text>
</comment>
<organism evidence="2 3">
    <name type="scientific">Demequina litorisediminis</name>
    <dbReference type="NCBI Taxonomy" id="1849022"/>
    <lineage>
        <taxon>Bacteria</taxon>
        <taxon>Bacillati</taxon>
        <taxon>Actinomycetota</taxon>
        <taxon>Actinomycetes</taxon>
        <taxon>Micrococcales</taxon>
        <taxon>Demequinaceae</taxon>
        <taxon>Demequina</taxon>
    </lineage>
</organism>
<protein>
    <submittedName>
        <fullName evidence="2">Uncharacterized protein</fullName>
    </submittedName>
</protein>
<name>A0ABQ6IED3_9MICO</name>
<feature type="compositionally biased region" description="Basic and acidic residues" evidence="1">
    <location>
        <begin position="1"/>
        <end position="25"/>
    </location>
</feature>
<evidence type="ECO:0000313" key="2">
    <source>
        <dbReference type="EMBL" id="GMA35069.1"/>
    </source>
</evidence>
<gene>
    <name evidence="2" type="ORF">GCM10025876_12730</name>
</gene>
<dbReference type="Proteomes" id="UP001157125">
    <property type="component" value="Unassembled WGS sequence"/>
</dbReference>
<sequence>MLEGEEGREAQRQQDAREHGLRERGGIAATRRASGRRSPHAMISTPVTRKAPTAAGQPPSTYPWVARRAAPGVDHAIVSGMRYRHER</sequence>